<feature type="compositionally biased region" description="Polar residues" evidence="1">
    <location>
        <begin position="8"/>
        <end position="19"/>
    </location>
</feature>
<sequence>MGVLPRFSASSEARANMRTSAPAGKRGRPNAASDRRSCCIAQHSDALEISMLRVGRAYATLRMPRDTRGTFGTEM</sequence>
<name>A0A1Y5P384_9MICO</name>
<evidence type="ECO:0000256" key="1">
    <source>
        <dbReference type="SAM" id="MobiDB-lite"/>
    </source>
</evidence>
<dbReference type="EMBL" id="FLQR01000006">
    <property type="protein sequence ID" value="SBS71779.1"/>
    <property type="molecule type" value="Genomic_DNA"/>
</dbReference>
<proteinExistence type="predicted"/>
<dbReference type="AlphaFoldDB" id="A0A1Y5P384"/>
<reference evidence="2" key="1">
    <citation type="submission" date="2016-03" db="EMBL/GenBank/DDBJ databases">
        <authorList>
            <person name="Ploux O."/>
        </authorList>
    </citation>
    <scope>NUCLEOTIDE SEQUENCE</scope>
    <source>
        <strain evidence="2">UC1</strain>
    </source>
</reference>
<protein>
    <submittedName>
        <fullName evidence="2">Uncharacterized protein</fullName>
    </submittedName>
</protein>
<organism evidence="2">
    <name type="scientific">uncultured Microbacterium sp</name>
    <dbReference type="NCBI Taxonomy" id="191216"/>
    <lineage>
        <taxon>Bacteria</taxon>
        <taxon>Bacillati</taxon>
        <taxon>Actinomycetota</taxon>
        <taxon>Actinomycetes</taxon>
        <taxon>Micrococcales</taxon>
        <taxon>Microbacteriaceae</taxon>
        <taxon>Microbacterium</taxon>
        <taxon>environmental samples</taxon>
    </lineage>
</organism>
<feature type="region of interest" description="Disordered" evidence="1">
    <location>
        <begin position="1"/>
        <end position="36"/>
    </location>
</feature>
<gene>
    <name evidence="2" type="ORF">MIPYR_20214</name>
</gene>
<evidence type="ECO:0000313" key="2">
    <source>
        <dbReference type="EMBL" id="SBS71779.1"/>
    </source>
</evidence>
<accession>A0A1Y5P384</accession>